<dbReference type="InterPro" id="IPR013087">
    <property type="entry name" value="Znf_C2H2_type"/>
</dbReference>
<evidence type="ECO:0000313" key="11">
    <source>
        <dbReference type="Proteomes" id="UP000005239"/>
    </source>
</evidence>
<keyword evidence="8" id="KW-0804">Transcription</keyword>
<evidence type="ECO:0000256" key="1">
    <source>
        <dbReference type="ARBA" id="ARBA00004123"/>
    </source>
</evidence>
<keyword evidence="9" id="KW-0539">Nucleus</keyword>
<protein>
    <submittedName>
        <fullName evidence="10">Zinc finger protein</fullName>
    </submittedName>
</protein>
<dbReference type="AlphaFoldDB" id="A0A2A6C2G0"/>
<comment type="subcellular location">
    <subcellularLocation>
        <location evidence="1">Nucleus</location>
    </subcellularLocation>
</comment>
<dbReference type="SMART" id="SM00355">
    <property type="entry name" value="ZnF_C2H2"/>
    <property type="match status" value="6"/>
</dbReference>
<accession>A0A8R1U834</accession>
<evidence type="ECO:0000256" key="5">
    <source>
        <dbReference type="ARBA" id="ARBA00022833"/>
    </source>
</evidence>
<evidence type="ECO:0000256" key="4">
    <source>
        <dbReference type="ARBA" id="ARBA00022771"/>
    </source>
</evidence>
<dbReference type="FunFam" id="3.30.160.60:FF:000064">
    <property type="entry name" value="Early growth response protein 3"/>
    <property type="match status" value="2"/>
</dbReference>
<evidence type="ECO:0000256" key="2">
    <source>
        <dbReference type="ARBA" id="ARBA00022723"/>
    </source>
</evidence>
<reference evidence="10" key="2">
    <citation type="submission" date="2022-06" db="UniProtKB">
        <authorList>
            <consortium name="EnsemblMetazoa"/>
        </authorList>
    </citation>
    <scope>IDENTIFICATION</scope>
    <source>
        <strain evidence="10">PS312</strain>
    </source>
</reference>
<dbReference type="GO" id="GO:0008270">
    <property type="term" value="F:zinc ion binding"/>
    <property type="evidence" value="ECO:0007669"/>
    <property type="project" value="UniProtKB-KW"/>
</dbReference>
<keyword evidence="6" id="KW-0805">Transcription regulation</keyword>
<dbReference type="PANTHER" id="PTHR23235:SF161">
    <property type="entry name" value="C2H2-TYPE DOMAIN-CONTAINING PROTEIN"/>
    <property type="match status" value="1"/>
</dbReference>
<dbReference type="EnsemblMetazoa" id="PPA10989.1">
    <property type="protein sequence ID" value="PPA10989.1"/>
    <property type="gene ID" value="WBGene00100543"/>
</dbReference>
<evidence type="ECO:0000256" key="7">
    <source>
        <dbReference type="ARBA" id="ARBA00023125"/>
    </source>
</evidence>
<keyword evidence="7" id="KW-0238">DNA-binding</keyword>
<keyword evidence="3" id="KW-0677">Repeat</keyword>
<name>A0A2A6C2G0_PRIPA</name>
<gene>
    <name evidence="10" type="primary">WBGene00100543</name>
</gene>
<dbReference type="InterPro" id="IPR036236">
    <property type="entry name" value="Znf_C2H2_sf"/>
</dbReference>
<accession>A0A2A6C2G0</accession>
<dbReference type="Pfam" id="PF13912">
    <property type="entry name" value="zf-C2H2_6"/>
    <property type="match status" value="1"/>
</dbReference>
<dbReference type="PROSITE" id="PS50157">
    <property type="entry name" value="ZINC_FINGER_C2H2_2"/>
    <property type="match status" value="4"/>
</dbReference>
<keyword evidence="11" id="KW-1185">Reference proteome</keyword>
<keyword evidence="5" id="KW-0862">Zinc</keyword>
<evidence type="ECO:0000256" key="3">
    <source>
        <dbReference type="ARBA" id="ARBA00022737"/>
    </source>
</evidence>
<dbReference type="Gene3D" id="3.30.160.60">
    <property type="entry name" value="Classic Zinc Finger"/>
    <property type="match status" value="5"/>
</dbReference>
<keyword evidence="4" id="KW-0863">Zinc-finger</keyword>
<dbReference type="PROSITE" id="PS00028">
    <property type="entry name" value="ZINC_FINGER_C2H2_1"/>
    <property type="match status" value="4"/>
</dbReference>
<dbReference type="OrthoDB" id="10018191at2759"/>
<proteinExistence type="predicted"/>
<evidence type="ECO:0000256" key="9">
    <source>
        <dbReference type="ARBA" id="ARBA00023242"/>
    </source>
</evidence>
<dbReference type="GO" id="GO:0005634">
    <property type="term" value="C:nucleus"/>
    <property type="evidence" value="ECO:0007669"/>
    <property type="project" value="UniProtKB-SubCell"/>
</dbReference>
<evidence type="ECO:0000313" key="10">
    <source>
        <dbReference type="EnsemblMetazoa" id="PPA10989.1"/>
    </source>
</evidence>
<evidence type="ECO:0000256" key="6">
    <source>
        <dbReference type="ARBA" id="ARBA00023015"/>
    </source>
</evidence>
<organism evidence="10 11">
    <name type="scientific">Pristionchus pacificus</name>
    <name type="common">Parasitic nematode worm</name>
    <dbReference type="NCBI Taxonomy" id="54126"/>
    <lineage>
        <taxon>Eukaryota</taxon>
        <taxon>Metazoa</taxon>
        <taxon>Ecdysozoa</taxon>
        <taxon>Nematoda</taxon>
        <taxon>Chromadorea</taxon>
        <taxon>Rhabditida</taxon>
        <taxon>Rhabditina</taxon>
        <taxon>Diplogasteromorpha</taxon>
        <taxon>Diplogasteroidea</taxon>
        <taxon>Neodiplogasteridae</taxon>
        <taxon>Pristionchus</taxon>
    </lineage>
</organism>
<dbReference type="GO" id="GO:0003700">
    <property type="term" value="F:DNA-binding transcription factor activity"/>
    <property type="evidence" value="ECO:0000318"/>
    <property type="project" value="GO_Central"/>
</dbReference>
<sequence length="421" mass="47406">MWSTLYAAAAAAAAARDHFVENVLVFTTPSSDNDCSTLPSTSHQISATNVDASEFSSSSSGCSQSDDSDSIPSNVEQFWCDLCKKDFRRLDLLTRHMRFHTGEKPFQCDRCHRHFSRSDHLLTHRRTHSDEKPYMCSLCRYAARRKDVLTRHMWSSLYAAAAAAPPVAPVAASPTFVVLMPGSWTLPSSSRVDIQSQLYAPTASITSNNVVVIDNTAQHAQQIPMQTQILPSTVFCTTDDQTFDVTSPVPSTSRVQQKTQCSVDPSEATNNGIAPPYTFADRIEEQCANRALIRCNICERNFPRQDILTRHMPRHSGEKPYHCDQCPRQFSRADHLQTHRRTHFADKPFTCLLCNFAARRRDELNRHTANVHQKIRRKDKSIRKAEIQPTVTLIASQWCPEQECLTATSETDEGTVDSEEL</sequence>
<dbReference type="PANTHER" id="PTHR23235">
    <property type="entry name" value="KRUEPPEL-LIKE TRANSCRIPTION FACTOR"/>
    <property type="match status" value="1"/>
</dbReference>
<dbReference type="SUPFAM" id="SSF57667">
    <property type="entry name" value="beta-beta-alpha zinc fingers"/>
    <property type="match status" value="4"/>
</dbReference>
<keyword evidence="2" id="KW-0479">Metal-binding</keyword>
<dbReference type="GO" id="GO:0006357">
    <property type="term" value="P:regulation of transcription by RNA polymerase II"/>
    <property type="evidence" value="ECO:0000318"/>
    <property type="project" value="GO_Central"/>
</dbReference>
<reference evidence="11" key="1">
    <citation type="journal article" date="2008" name="Nat. Genet.">
        <title>The Pristionchus pacificus genome provides a unique perspective on nematode lifestyle and parasitism.</title>
        <authorList>
            <person name="Dieterich C."/>
            <person name="Clifton S.W."/>
            <person name="Schuster L.N."/>
            <person name="Chinwalla A."/>
            <person name="Delehaunty K."/>
            <person name="Dinkelacker I."/>
            <person name="Fulton L."/>
            <person name="Fulton R."/>
            <person name="Godfrey J."/>
            <person name="Minx P."/>
            <person name="Mitreva M."/>
            <person name="Roeseler W."/>
            <person name="Tian H."/>
            <person name="Witte H."/>
            <person name="Yang S.P."/>
            <person name="Wilson R.K."/>
            <person name="Sommer R.J."/>
        </authorList>
    </citation>
    <scope>NUCLEOTIDE SEQUENCE [LARGE SCALE GENOMIC DNA]</scope>
    <source>
        <strain evidence="11">PS312</strain>
    </source>
</reference>
<dbReference type="Proteomes" id="UP000005239">
    <property type="component" value="Unassembled WGS sequence"/>
</dbReference>
<dbReference type="Pfam" id="PF00096">
    <property type="entry name" value="zf-C2H2"/>
    <property type="match status" value="3"/>
</dbReference>
<dbReference type="GO" id="GO:0000978">
    <property type="term" value="F:RNA polymerase II cis-regulatory region sequence-specific DNA binding"/>
    <property type="evidence" value="ECO:0000318"/>
    <property type="project" value="GO_Central"/>
</dbReference>
<evidence type="ECO:0000256" key="8">
    <source>
        <dbReference type="ARBA" id="ARBA00023163"/>
    </source>
</evidence>